<evidence type="ECO:0000259" key="10">
    <source>
        <dbReference type="PROSITE" id="PS50928"/>
    </source>
</evidence>
<evidence type="ECO:0000256" key="6">
    <source>
        <dbReference type="ARBA" id="ARBA00022927"/>
    </source>
</evidence>
<dbReference type="Gene3D" id="1.10.3720.10">
    <property type="entry name" value="MetI-like"/>
    <property type="match status" value="1"/>
</dbReference>
<dbReference type="AlphaFoldDB" id="A0A7X5F2U8"/>
<dbReference type="EMBL" id="JAABLQ010000001">
    <property type="protein sequence ID" value="NBN77484.1"/>
    <property type="molecule type" value="Genomic_DNA"/>
</dbReference>
<evidence type="ECO:0000256" key="7">
    <source>
        <dbReference type="ARBA" id="ARBA00022989"/>
    </source>
</evidence>
<protein>
    <submittedName>
        <fullName evidence="11">ABC transporter permease subunit</fullName>
    </submittedName>
</protein>
<dbReference type="GO" id="GO:0015833">
    <property type="term" value="P:peptide transport"/>
    <property type="evidence" value="ECO:0007669"/>
    <property type="project" value="UniProtKB-KW"/>
</dbReference>
<feature type="transmembrane region" description="Helical" evidence="9">
    <location>
        <begin position="98"/>
        <end position="119"/>
    </location>
</feature>
<dbReference type="GO" id="GO:0015031">
    <property type="term" value="P:protein transport"/>
    <property type="evidence" value="ECO:0007669"/>
    <property type="project" value="UniProtKB-KW"/>
</dbReference>
<comment type="similarity">
    <text evidence="9">Belongs to the binding-protein-dependent transport system permease family.</text>
</comment>
<feature type="transmembrane region" description="Helical" evidence="9">
    <location>
        <begin position="131"/>
        <end position="150"/>
    </location>
</feature>
<sequence>MTPASPVSAPLPPTRTGRSRELLRAALAKPGLMVGVGIIALSTLLALFPGFFAPHDPNAINVAAMRQPPSLAHPFGTDMLGRDAFSRVIWAYSVNMQMAVLATVFALVIGVVVGALVGYYRGLADIIFGRFVDAIITFPFLVLVIAVVAVLGPGLVNMYIAITLVGWVYYARLMRAEIISQKASDYAAAGIVMGYSDLRIIFRHLLPNAITPVIVYWMTDMALAILLGSSLGYLGLGAQPPQAEWGVLIAEGRNFVTTAWWLSLMPGIAIVLTGLGFSLIGDGLADLLRPRG</sequence>
<keyword evidence="8 9" id="KW-0472">Membrane</keyword>
<dbReference type="InterPro" id="IPR035906">
    <property type="entry name" value="MetI-like_sf"/>
</dbReference>
<dbReference type="PROSITE" id="PS50928">
    <property type="entry name" value="ABC_TM1"/>
    <property type="match status" value="1"/>
</dbReference>
<keyword evidence="6" id="KW-0653">Protein transport</keyword>
<dbReference type="SUPFAM" id="SSF161098">
    <property type="entry name" value="MetI-like"/>
    <property type="match status" value="1"/>
</dbReference>
<evidence type="ECO:0000256" key="3">
    <source>
        <dbReference type="ARBA" id="ARBA00022475"/>
    </source>
</evidence>
<dbReference type="InterPro" id="IPR025966">
    <property type="entry name" value="OppC_N"/>
</dbReference>
<evidence type="ECO:0000256" key="2">
    <source>
        <dbReference type="ARBA" id="ARBA00022448"/>
    </source>
</evidence>
<dbReference type="PANTHER" id="PTHR43386">
    <property type="entry name" value="OLIGOPEPTIDE TRANSPORT SYSTEM PERMEASE PROTEIN APPC"/>
    <property type="match status" value="1"/>
</dbReference>
<dbReference type="Pfam" id="PF00528">
    <property type="entry name" value="BPD_transp_1"/>
    <property type="match status" value="1"/>
</dbReference>
<name>A0A7X5F2U8_9HYPH</name>
<dbReference type="PANTHER" id="PTHR43386:SF1">
    <property type="entry name" value="D,D-DIPEPTIDE TRANSPORT SYSTEM PERMEASE PROTEIN DDPC-RELATED"/>
    <property type="match status" value="1"/>
</dbReference>
<evidence type="ECO:0000256" key="8">
    <source>
        <dbReference type="ARBA" id="ARBA00023136"/>
    </source>
</evidence>
<evidence type="ECO:0000313" key="12">
    <source>
        <dbReference type="Proteomes" id="UP000586722"/>
    </source>
</evidence>
<feature type="transmembrane region" description="Helical" evidence="9">
    <location>
        <begin position="214"/>
        <end position="238"/>
    </location>
</feature>
<evidence type="ECO:0000256" key="1">
    <source>
        <dbReference type="ARBA" id="ARBA00004651"/>
    </source>
</evidence>
<evidence type="ECO:0000256" key="9">
    <source>
        <dbReference type="RuleBase" id="RU363032"/>
    </source>
</evidence>
<keyword evidence="12" id="KW-1185">Reference proteome</keyword>
<feature type="transmembrane region" description="Helical" evidence="9">
    <location>
        <begin position="259"/>
        <end position="280"/>
    </location>
</feature>
<evidence type="ECO:0000256" key="4">
    <source>
        <dbReference type="ARBA" id="ARBA00022692"/>
    </source>
</evidence>
<keyword evidence="3" id="KW-1003">Cell membrane</keyword>
<feature type="transmembrane region" description="Helical" evidence="9">
    <location>
        <begin position="32"/>
        <end position="52"/>
    </location>
</feature>
<dbReference type="RefSeq" id="WP_161707943.1">
    <property type="nucleotide sequence ID" value="NZ_JAABLQ010000001.1"/>
</dbReference>
<dbReference type="GO" id="GO:0055085">
    <property type="term" value="P:transmembrane transport"/>
    <property type="evidence" value="ECO:0007669"/>
    <property type="project" value="InterPro"/>
</dbReference>
<reference evidence="12" key="1">
    <citation type="submission" date="2020-01" db="EMBL/GenBank/DDBJ databases">
        <authorList>
            <person name="Fang Y."/>
            <person name="Sun R."/>
            <person name="Nie L."/>
            <person name="He J."/>
            <person name="Hao L."/>
            <person name="Wang L."/>
            <person name="Su S."/>
            <person name="Lv E."/>
            <person name="Zhang Z."/>
            <person name="Xie R."/>
            <person name="Liu H."/>
        </authorList>
    </citation>
    <scope>NUCLEOTIDE SEQUENCE [LARGE SCALE GENOMIC DNA]</scope>
    <source>
        <strain evidence="12">XCT-53</strain>
    </source>
</reference>
<keyword evidence="2 9" id="KW-0813">Transport</keyword>
<keyword evidence="5" id="KW-0571">Peptide transport</keyword>
<feature type="domain" description="ABC transmembrane type-1" evidence="10">
    <location>
        <begin position="92"/>
        <end position="281"/>
    </location>
</feature>
<comment type="subcellular location">
    <subcellularLocation>
        <location evidence="1 9">Cell membrane</location>
        <topology evidence="1 9">Multi-pass membrane protein</topology>
    </subcellularLocation>
</comment>
<dbReference type="Proteomes" id="UP000586722">
    <property type="component" value="Unassembled WGS sequence"/>
</dbReference>
<keyword evidence="7 9" id="KW-1133">Transmembrane helix</keyword>
<comment type="caution">
    <text evidence="11">The sequence shown here is derived from an EMBL/GenBank/DDBJ whole genome shotgun (WGS) entry which is preliminary data.</text>
</comment>
<dbReference type="InterPro" id="IPR050366">
    <property type="entry name" value="BP-dependent_transpt_permease"/>
</dbReference>
<dbReference type="Pfam" id="PF12911">
    <property type="entry name" value="OppC_N"/>
    <property type="match status" value="1"/>
</dbReference>
<proteinExistence type="inferred from homology"/>
<evidence type="ECO:0000313" key="11">
    <source>
        <dbReference type="EMBL" id="NBN77484.1"/>
    </source>
</evidence>
<dbReference type="InterPro" id="IPR000515">
    <property type="entry name" value="MetI-like"/>
</dbReference>
<feature type="transmembrane region" description="Helical" evidence="9">
    <location>
        <begin position="156"/>
        <end position="174"/>
    </location>
</feature>
<evidence type="ECO:0000256" key="5">
    <source>
        <dbReference type="ARBA" id="ARBA00022856"/>
    </source>
</evidence>
<organism evidence="11 12">
    <name type="scientific">Pannonibacter tanglangensis</name>
    <dbReference type="NCBI Taxonomy" id="2750084"/>
    <lineage>
        <taxon>Bacteria</taxon>
        <taxon>Pseudomonadati</taxon>
        <taxon>Pseudomonadota</taxon>
        <taxon>Alphaproteobacteria</taxon>
        <taxon>Hyphomicrobiales</taxon>
        <taxon>Stappiaceae</taxon>
        <taxon>Pannonibacter</taxon>
    </lineage>
</organism>
<keyword evidence="4 9" id="KW-0812">Transmembrane</keyword>
<gene>
    <name evidence="11" type="ORF">GWI72_04300</name>
</gene>
<dbReference type="GO" id="GO:0005886">
    <property type="term" value="C:plasma membrane"/>
    <property type="evidence" value="ECO:0007669"/>
    <property type="project" value="UniProtKB-SubCell"/>
</dbReference>
<dbReference type="CDD" id="cd06261">
    <property type="entry name" value="TM_PBP2"/>
    <property type="match status" value="1"/>
</dbReference>
<accession>A0A7X5F2U8</accession>